<organism evidence="1">
    <name type="scientific">Pseudomonas aeruginosa</name>
    <dbReference type="NCBI Taxonomy" id="287"/>
    <lineage>
        <taxon>Bacteria</taxon>
        <taxon>Pseudomonadati</taxon>
        <taxon>Pseudomonadota</taxon>
        <taxon>Gammaproteobacteria</taxon>
        <taxon>Pseudomonadales</taxon>
        <taxon>Pseudomonadaceae</taxon>
        <taxon>Pseudomonas</taxon>
    </lineage>
</organism>
<dbReference type="EMBL" id="AF241171">
    <property type="protein sequence ID" value="AAK01538.1"/>
    <property type="molecule type" value="Genomic_DNA"/>
</dbReference>
<proteinExistence type="predicted"/>
<sequence length="32" mass="3820">MVPKPRRRTFLPASMPCDEYIMLTPSVEIRRQ</sequence>
<dbReference type="AlphaFoldDB" id="Q9APT5"/>
<evidence type="ECO:0000313" key="1">
    <source>
        <dbReference type="EMBL" id="AAK01538.1"/>
    </source>
</evidence>
<reference evidence="1" key="1">
    <citation type="journal article" date="2001" name="J. Bacteriol.">
        <title>Identification of a genomic island present in the majority of pathogenic isolates of Pseudomonas aeruginosa.</title>
        <authorList>
            <person name="Liang X."/>
            <person name="Pham X.Q."/>
            <person name="Olson M.V."/>
            <person name="Lory S."/>
        </authorList>
    </citation>
    <scope>NUCLEOTIDE SEQUENCE</scope>
</reference>
<name>Q9APT5_PSEAI</name>
<protein>
    <submittedName>
        <fullName evidence="1">Uncharacterized protein</fullName>
    </submittedName>
</protein>
<accession>Q9APT5</accession>